<comment type="caution">
    <text evidence="2">The sequence shown here is derived from an EMBL/GenBank/DDBJ whole genome shotgun (WGS) entry which is preliminary data.</text>
</comment>
<evidence type="ECO:0008006" key="4">
    <source>
        <dbReference type="Google" id="ProtNLM"/>
    </source>
</evidence>
<evidence type="ECO:0000313" key="2">
    <source>
        <dbReference type="EMBL" id="KUI07726.1"/>
    </source>
</evidence>
<organism evidence="2 3">
    <name type="scientific">Mycobacterium lehmannii</name>
    <dbReference type="NCBI Taxonomy" id="2048550"/>
    <lineage>
        <taxon>Bacteria</taxon>
        <taxon>Bacillati</taxon>
        <taxon>Actinomycetota</taxon>
        <taxon>Actinomycetes</taxon>
        <taxon>Mycobacteriales</taxon>
        <taxon>Mycobacteriaceae</taxon>
        <taxon>Mycobacterium</taxon>
    </lineage>
</organism>
<dbReference type="SUPFAM" id="SSF51197">
    <property type="entry name" value="Clavaminate synthase-like"/>
    <property type="match status" value="1"/>
</dbReference>
<gene>
    <name evidence="2" type="ORF">AU192_09615</name>
</gene>
<dbReference type="Gene3D" id="2.60.120.620">
    <property type="entry name" value="q2cbj1_9rhob like domain"/>
    <property type="match status" value="1"/>
</dbReference>
<protein>
    <recommendedName>
        <fullName evidence="4">Phytanoyl-CoA dioxygenase</fullName>
    </recommendedName>
</protein>
<comment type="similarity">
    <text evidence="1">Belongs to the PhyH family.</text>
</comment>
<dbReference type="GO" id="GO:0016706">
    <property type="term" value="F:2-oxoglutarate-dependent dioxygenase activity"/>
    <property type="evidence" value="ECO:0007669"/>
    <property type="project" value="UniProtKB-ARBA"/>
</dbReference>
<reference evidence="2 3" key="1">
    <citation type="submission" date="2016-01" db="EMBL/GenBank/DDBJ databases">
        <authorList>
            <consortium name="TB Trials Study Group"/>
            <person name="Sutton G."/>
            <person name="Brinkac L."/>
            <person name="Sanka R."/>
            <person name="Adams M."/>
            <person name="Lau E.L."/>
            <person name="Macaden R."/>
            <person name="Grewal H.M.S."/>
        </authorList>
    </citation>
    <scope>NUCLEOTIDE SEQUENCE [LARGE SCALE GENOMIC DNA]</scope>
    <source>
        <strain evidence="2 3">IS-1744</strain>
    </source>
</reference>
<proteinExistence type="inferred from homology"/>
<dbReference type="Pfam" id="PF05721">
    <property type="entry name" value="PhyH"/>
    <property type="match status" value="1"/>
</dbReference>
<dbReference type="PANTHER" id="PTHR20883">
    <property type="entry name" value="PHYTANOYL-COA DIOXYGENASE DOMAIN CONTAINING 1"/>
    <property type="match status" value="1"/>
</dbReference>
<dbReference type="EMBL" id="LQIR01000067">
    <property type="protein sequence ID" value="KUI07726.1"/>
    <property type="molecule type" value="Genomic_DNA"/>
</dbReference>
<dbReference type="AlphaFoldDB" id="A0A101A0M9"/>
<dbReference type="InterPro" id="IPR008775">
    <property type="entry name" value="Phytyl_CoA_dOase-like"/>
</dbReference>
<dbReference type="Proteomes" id="UP000053707">
    <property type="component" value="Unassembled WGS sequence"/>
</dbReference>
<keyword evidence="3" id="KW-1185">Reference proteome</keyword>
<dbReference type="RefSeq" id="WP_064399731.1">
    <property type="nucleotide sequence ID" value="NZ_LQIR01000067.1"/>
</dbReference>
<dbReference type="GO" id="GO:0005506">
    <property type="term" value="F:iron ion binding"/>
    <property type="evidence" value="ECO:0007669"/>
    <property type="project" value="UniProtKB-ARBA"/>
</dbReference>
<accession>A0A101A0M9</accession>
<sequence length="291" mass="32465">MTDDSSTARHVGEIEELGYTVVRGVLDDAAVDGYLSDTRRLERELPTVIANSNTVVKGFPRPGQKPLNGADHDWVRIDNLLLHGARYEALPTNPRLLPIIEGVLGRDCLLSWFMTSNQLPGAVEQRLHCDDEMYPIPRPHQPLLCNALIALCDFTDENGATRVVPGTHRLAAMPSEPYPPSTPVEMAAGDALVWNGGLWHTAGANRTNKPRPALTVNYCAGFLRQQINQQLSIPRELVRRLDPRLRELIGYGLFAGKMGRIDWRPPADYLGSEEHPFLDSVRDRLERPLTI</sequence>
<evidence type="ECO:0000313" key="3">
    <source>
        <dbReference type="Proteomes" id="UP000053707"/>
    </source>
</evidence>
<name>A0A101A0M9_9MYCO</name>
<evidence type="ECO:0000256" key="1">
    <source>
        <dbReference type="ARBA" id="ARBA00005830"/>
    </source>
</evidence>
<dbReference type="PANTHER" id="PTHR20883:SF48">
    <property type="entry name" value="ECTOINE DIOXYGENASE"/>
    <property type="match status" value="1"/>
</dbReference>